<dbReference type="Proteomes" id="UP000378540">
    <property type="component" value="Unassembled WGS sequence"/>
</dbReference>
<protein>
    <submittedName>
        <fullName evidence="4">Uncharacterized protein</fullName>
    </submittedName>
</protein>
<evidence type="ECO:0000313" key="3">
    <source>
        <dbReference type="EMBL" id="EAG0993602.1"/>
    </source>
</evidence>
<dbReference type="EMBL" id="DAAEQL010000004">
    <property type="protein sequence ID" value="HAA8490490.1"/>
    <property type="molecule type" value="Genomic_DNA"/>
</dbReference>
<reference evidence="4 8" key="1">
    <citation type="journal article" date="2018" name="Genome Biol.">
        <title>SKESA: strategic k-mer extension for scrupulous assemblies.</title>
        <authorList>
            <person name="Souvorov A."/>
            <person name="Agarwala R."/>
            <person name="Lipman D.J."/>
        </authorList>
    </citation>
    <scope>NUCLEOTIDE SEQUENCE [LARGE SCALE GENOMIC DNA]</scope>
    <source>
        <strain evidence="4">Sam_F526FDD3-C0F7-43DB-B204-E231FEF9C926</strain>
    </source>
</reference>
<dbReference type="Proteomes" id="UP000356407">
    <property type="component" value="Unassembled WGS sequence"/>
</dbReference>
<dbReference type="EMBL" id="AABAIH010000001">
    <property type="protein sequence ID" value="EAG0993602.1"/>
    <property type="molecule type" value="Genomic_DNA"/>
</dbReference>
<name>A0A9P3V5D2_LISMN</name>
<comment type="caution">
    <text evidence="4">The sequence shown here is derived from an EMBL/GenBank/DDBJ whole genome shotgun (WGS) entry which is preliminary data.</text>
</comment>
<accession>A0A9P3V5D2</accession>
<evidence type="ECO:0000313" key="1">
    <source>
        <dbReference type="EMBL" id="EAC3882591.1"/>
    </source>
</evidence>
<gene>
    <name evidence="3" type="ORF">A3R20_03125</name>
    <name evidence="2" type="ORF">AP104_10820</name>
    <name evidence="1" type="ORF">B4X68_11220</name>
    <name evidence="4" type="ORF">GHO09_08265</name>
</gene>
<evidence type="ECO:0000313" key="6">
    <source>
        <dbReference type="Proteomes" id="UP000378540"/>
    </source>
</evidence>
<evidence type="ECO:0000313" key="4">
    <source>
        <dbReference type="EMBL" id="HAA8490490.1"/>
    </source>
</evidence>
<reference evidence="4" key="3">
    <citation type="submission" date="2019-10" db="EMBL/GenBank/DDBJ databases">
        <authorList>
            <consortium name="NCBI Pathogen Detection Project"/>
        </authorList>
    </citation>
    <scope>NUCLEOTIDE SEQUENCE</scope>
    <source>
        <strain evidence="4">Sam_F526FDD3-C0F7-43DB-B204-E231FEF9C926</strain>
    </source>
</reference>
<dbReference type="EMBL" id="AAAJCR010000006">
    <property type="protein sequence ID" value="EAC5949878.1"/>
    <property type="molecule type" value="Genomic_DNA"/>
</dbReference>
<dbReference type="AlphaFoldDB" id="A0A9P3V5D2"/>
<dbReference type="Proteomes" id="UP000406081">
    <property type="component" value="Unassembled WGS sequence"/>
</dbReference>
<evidence type="ECO:0000313" key="5">
    <source>
        <dbReference type="Proteomes" id="UP000356407"/>
    </source>
</evidence>
<evidence type="ECO:0000313" key="7">
    <source>
        <dbReference type="Proteomes" id="UP000406081"/>
    </source>
</evidence>
<dbReference type="Proteomes" id="UP000840567">
    <property type="component" value="Unassembled WGS sequence"/>
</dbReference>
<evidence type="ECO:0000313" key="2">
    <source>
        <dbReference type="EMBL" id="EAC5949878.1"/>
    </source>
</evidence>
<reference evidence="6 7" key="2">
    <citation type="submission" date="2018-06" db="EMBL/GenBank/DDBJ databases">
        <authorList>
            <consortium name="GenomeTrakr: Next Generation Sequencing Network for Food Pathogen Tracability"/>
        </authorList>
    </citation>
    <scope>NUCLEOTIDE SEQUENCE [LARGE SCALE GENOMIC DNA]</scope>
    <source>
        <strain evidence="3 7">ARS-CC9329</strain>
        <strain evidence="1 5">CFSAN060999</strain>
        <strain evidence="2 6">FDA00009539</strain>
    </source>
</reference>
<organism evidence="4 8">
    <name type="scientific">Listeria monocytogenes</name>
    <dbReference type="NCBI Taxonomy" id="1639"/>
    <lineage>
        <taxon>Bacteria</taxon>
        <taxon>Bacillati</taxon>
        <taxon>Bacillota</taxon>
        <taxon>Bacilli</taxon>
        <taxon>Bacillales</taxon>
        <taxon>Listeriaceae</taxon>
        <taxon>Listeria</taxon>
    </lineage>
</organism>
<dbReference type="EMBL" id="AAAICE010000007">
    <property type="protein sequence ID" value="EAC3882591.1"/>
    <property type="molecule type" value="Genomic_DNA"/>
</dbReference>
<evidence type="ECO:0000313" key="8">
    <source>
        <dbReference type="Proteomes" id="UP000840567"/>
    </source>
</evidence>
<proteinExistence type="predicted"/>
<sequence length="63" mass="7470">MHSGLLEHLRLYSGGENSFKNKQKAIVLPKILGPYIRFFYFIYINVFPFKFKITSERLATWLS</sequence>